<protein>
    <recommendedName>
        <fullName evidence="2">UPF0102 protein ACCI49_14365</fullName>
    </recommendedName>
</protein>
<dbReference type="EMBL" id="JBGMEK010000032">
    <property type="protein sequence ID" value="MFA0812097.1"/>
    <property type="molecule type" value="Genomic_DNA"/>
</dbReference>
<dbReference type="Proteomes" id="UP001569428">
    <property type="component" value="Unassembled WGS sequence"/>
</dbReference>
<dbReference type="PANTHER" id="PTHR34039">
    <property type="entry name" value="UPF0102 PROTEIN YRAN"/>
    <property type="match status" value="1"/>
</dbReference>
<dbReference type="HAMAP" id="MF_00048">
    <property type="entry name" value="UPF0102"/>
    <property type="match status" value="1"/>
</dbReference>
<dbReference type="InterPro" id="IPR011335">
    <property type="entry name" value="Restrct_endonuc-II-like"/>
</dbReference>
<dbReference type="PANTHER" id="PTHR34039:SF1">
    <property type="entry name" value="UPF0102 PROTEIN YRAN"/>
    <property type="match status" value="1"/>
</dbReference>
<reference evidence="3 4" key="1">
    <citation type="submission" date="2024-08" db="EMBL/GenBank/DDBJ databases">
        <authorList>
            <person name="Ishaq N."/>
        </authorList>
    </citation>
    <scope>NUCLEOTIDE SEQUENCE [LARGE SCALE GENOMIC DNA]</scope>
    <source>
        <strain evidence="3 4">DSM 18651</strain>
    </source>
</reference>
<organism evidence="3 4">
    <name type="scientific">Microbulbifer epialgicus</name>
    <dbReference type="NCBI Taxonomy" id="393907"/>
    <lineage>
        <taxon>Bacteria</taxon>
        <taxon>Pseudomonadati</taxon>
        <taxon>Pseudomonadota</taxon>
        <taxon>Gammaproteobacteria</taxon>
        <taxon>Cellvibrionales</taxon>
        <taxon>Microbulbiferaceae</taxon>
        <taxon>Microbulbifer</taxon>
    </lineage>
</organism>
<dbReference type="InterPro" id="IPR003509">
    <property type="entry name" value="UPF0102_YraN-like"/>
</dbReference>
<evidence type="ECO:0000313" key="3">
    <source>
        <dbReference type="EMBL" id="MFA0812097.1"/>
    </source>
</evidence>
<dbReference type="CDD" id="cd20736">
    <property type="entry name" value="PoNe_Nuclease"/>
    <property type="match status" value="1"/>
</dbReference>
<dbReference type="Pfam" id="PF02021">
    <property type="entry name" value="UPF0102"/>
    <property type="match status" value="1"/>
</dbReference>
<proteinExistence type="inferred from homology"/>
<evidence type="ECO:0000256" key="1">
    <source>
        <dbReference type="ARBA" id="ARBA00006738"/>
    </source>
</evidence>
<dbReference type="Gene3D" id="3.40.1350.10">
    <property type="match status" value="1"/>
</dbReference>
<sequence>MRLFKRSSGTVGAHMEGAAALYLQRAGLCVIERNYRSRHGEIDLIAREGDTVVLVEVRFRRSNRFGGAGASVDRRKQQKLLHTAQSYLQQHKLDCPCRFDILAIDGDAQNIQWIKNAFEA</sequence>
<dbReference type="NCBIfam" id="TIGR00252">
    <property type="entry name" value="YraN family protein"/>
    <property type="match status" value="1"/>
</dbReference>
<evidence type="ECO:0000313" key="4">
    <source>
        <dbReference type="Proteomes" id="UP001569428"/>
    </source>
</evidence>
<gene>
    <name evidence="3" type="ORF">ACCI49_14365</name>
</gene>
<dbReference type="SUPFAM" id="SSF52980">
    <property type="entry name" value="Restriction endonuclease-like"/>
    <property type="match status" value="1"/>
</dbReference>
<comment type="similarity">
    <text evidence="1 2">Belongs to the UPF0102 family.</text>
</comment>
<accession>A0ABV4P1A6</accession>
<keyword evidence="4" id="KW-1185">Reference proteome</keyword>
<dbReference type="InterPro" id="IPR011856">
    <property type="entry name" value="tRNA_endonuc-like_dom_sf"/>
</dbReference>
<evidence type="ECO:0000256" key="2">
    <source>
        <dbReference type="HAMAP-Rule" id="MF_00048"/>
    </source>
</evidence>
<dbReference type="NCBIfam" id="NF009150">
    <property type="entry name" value="PRK12497.1-3"/>
    <property type="match status" value="1"/>
</dbReference>
<name>A0ABV4P1A6_9GAMM</name>
<comment type="caution">
    <text evidence="3">The sequence shown here is derived from an EMBL/GenBank/DDBJ whole genome shotgun (WGS) entry which is preliminary data.</text>
</comment>
<dbReference type="RefSeq" id="WP_371839718.1">
    <property type="nucleotide sequence ID" value="NZ_JBGMEK010000032.1"/>
</dbReference>